<dbReference type="CDD" id="cd01821">
    <property type="entry name" value="Rhamnogalacturan_acetylesterase_like"/>
    <property type="match status" value="1"/>
</dbReference>
<dbReference type="PANTHER" id="PTHR43695:SF1">
    <property type="entry name" value="RHAMNOGALACTURONAN ACETYLESTERASE"/>
    <property type="match status" value="1"/>
</dbReference>
<dbReference type="Pfam" id="PF21254">
    <property type="entry name" value="AGA-YXIM_GBD"/>
    <property type="match status" value="1"/>
</dbReference>
<dbReference type="SUPFAM" id="SSF49785">
    <property type="entry name" value="Galactose-binding domain-like"/>
    <property type="match status" value="1"/>
</dbReference>
<dbReference type="EMBL" id="JBBYHU010000051">
    <property type="protein sequence ID" value="MEL1242546.1"/>
    <property type="molecule type" value="Genomic_DNA"/>
</dbReference>
<dbReference type="InterPro" id="IPR008979">
    <property type="entry name" value="Galactose-bd-like_sf"/>
</dbReference>
<feature type="domain" description="Beta-agarase/YXIM esterase-like galactose-binding" evidence="4">
    <location>
        <begin position="55"/>
        <end position="151"/>
    </location>
</feature>
<protein>
    <submittedName>
        <fullName evidence="5">Rhamnogalacturonan acetylesterase</fullName>
    </submittedName>
</protein>
<dbReference type="RefSeq" id="WP_341701738.1">
    <property type="nucleotide sequence ID" value="NZ_JBBYHU010000051.1"/>
</dbReference>
<name>A0ABU9HRF3_9FLAO</name>
<feature type="domain" description="SGNH hydrolase-type esterase" evidence="3">
    <location>
        <begin position="228"/>
        <end position="376"/>
    </location>
</feature>
<dbReference type="InterPro" id="IPR013830">
    <property type="entry name" value="SGNH_hydro"/>
</dbReference>
<evidence type="ECO:0000256" key="2">
    <source>
        <dbReference type="ARBA" id="ARBA00022801"/>
    </source>
</evidence>
<comment type="caution">
    <text evidence="5">The sequence shown here is derived from an EMBL/GenBank/DDBJ whole genome shotgun (WGS) entry which is preliminary data.</text>
</comment>
<evidence type="ECO:0000313" key="6">
    <source>
        <dbReference type="Proteomes" id="UP001398556"/>
    </source>
</evidence>
<proteinExistence type="inferred from homology"/>
<keyword evidence="2" id="KW-0378">Hydrolase</keyword>
<gene>
    <name evidence="5" type="ORF">AAEO59_15925</name>
</gene>
<dbReference type="InterPro" id="IPR049033">
    <property type="entry name" value="AGA-YXIM_GBD"/>
</dbReference>
<dbReference type="PANTHER" id="PTHR43695">
    <property type="entry name" value="PUTATIVE (AFU_ORTHOLOGUE AFUA_2G17250)-RELATED"/>
    <property type="match status" value="1"/>
</dbReference>
<dbReference type="Gene3D" id="3.40.50.1110">
    <property type="entry name" value="SGNH hydrolase"/>
    <property type="match status" value="1"/>
</dbReference>
<evidence type="ECO:0000259" key="3">
    <source>
        <dbReference type="Pfam" id="PF13472"/>
    </source>
</evidence>
<sequence length="474" mass="53291">MNNNQPLATFKKPFNKIDFNLKTLLLFFFMINFTQTWSKPKTDYPQKNSKSPISFKFDFGTGKADSGFLKVLPENVYNVEKGFGLDFGTSATANTKTGKQALTDGFLTSDKPFYFSVKLPEGNYHIKVTLGDDAAVSETVIRAENRRMMVNKLQTENGKHKVVEFTLHIRDSIIRGGKFKKVSLKPREKDNYQWDDKLTLEFNGSSPKVNAIEIYPEESKVTTIFLTGDSTVVDQSNEPWASWGQMIPAFFKAGEVAVANYAESGETLSSSIAQHRFDKVYSLVKPGDYVFVEFGHNDQKQKGENNGPFKNYKTNLEKVIAEIKKKGGIPVLVTSVQRRRFDKTGKIVETLGDYPEAVRVTAKEQNVALIDLNAMSKIMYEALGEKESIKLFVHYPANIFPGKDKPLADNTHFRPYGAYEIAKLVVKGIRDVNLKIAKSISDGTPQFDPAKPGAFDDFYWPMSPLKEVVKPDGN</sequence>
<evidence type="ECO:0000259" key="4">
    <source>
        <dbReference type="Pfam" id="PF21254"/>
    </source>
</evidence>
<evidence type="ECO:0000256" key="1">
    <source>
        <dbReference type="ARBA" id="ARBA00008668"/>
    </source>
</evidence>
<dbReference type="InterPro" id="IPR036514">
    <property type="entry name" value="SGNH_hydro_sf"/>
</dbReference>
<dbReference type="Pfam" id="PF13472">
    <property type="entry name" value="Lipase_GDSL_2"/>
    <property type="match status" value="1"/>
</dbReference>
<organism evidence="5 6">
    <name type="scientific">Flavobacterium flavipallidum</name>
    <dbReference type="NCBI Taxonomy" id="3139140"/>
    <lineage>
        <taxon>Bacteria</taxon>
        <taxon>Pseudomonadati</taxon>
        <taxon>Bacteroidota</taxon>
        <taxon>Flavobacteriia</taxon>
        <taxon>Flavobacteriales</taxon>
        <taxon>Flavobacteriaceae</taxon>
        <taxon>Flavobacterium</taxon>
    </lineage>
</organism>
<dbReference type="Proteomes" id="UP001398556">
    <property type="component" value="Unassembled WGS sequence"/>
</dbReference>
<dbReference type="Gene3D" id="2.60.120.430">
    <property type="entry name" value="Galactose-binding lectin"/>
    <property type="match status" value="1"/>
</dbReference>
<dbReference type="SUPFAM" id="SSF52266">
    <property type="entry name" value="SGNH hydrolase"/>
    <property type="match status" value="1"/>
</dbReference>
<comment type="similarity">
    <text evidence="1">Belongs to the 'GDSL' lipolytic enzyme family.</text>
</comment>
<keyword evidence="6" id="KW-1185">Reference proteome</keyword>
<evidence type="ECO:0000313" key="5">
    <source>
        <dbReference type="EMBL" id="MEL1242546.1"/>
    </source>
</evidence>
<dbReference type="InterPro" id="IPR037459">
    <property type="entry name" value="RhgT-like"/>
</dbReference>
<accession>A0ABU9HRF3</accession>
<reference evidence="5 6" key="1">
    <citation type="submission" date="2024-04" db="EMBL/GenBank/DDBJ databases">
        <title>Flavobacterium sp. DGU99 16S ribosomal RNA gene Genome sequencing and assembly.</title>
        <authorList>
            <person name="Park S."/>
        </authorList>
    </citation>
    <scope>NUCLEOTIDE SEQUENCE [LARGE SCALE GENOMIC DNA]</scope>
    <source>
        <strain evidence="5 6">DGU99</strain>
    </source>
</reference>